<dbReference type="PANTHER" id="PTHR33110">
    <property type="entry name" value="F-BOX/KELCH-REPEAT PROTEIN-RELATED"/>
    <property type="match status" value="1"/>
</dbReference>
<dbReference type="Gramene" id="TraesROB_scaffold_037443_01G000200.1">
    <property type="protein sequence ID" value="TraesROB_scaffold_037443_01G000200.1"/>
    <property type="gene ID" value="TraesROB_scaffold_037443_01G000200"/>
</dbReference>
<dbReference type="EnsemblPlants" id="TraesCS5D02G445700.1">
    <property type="protein sequence ID" value="TraesCS5D02G445700.1"/>
    <property type="gene ID" value="TraesCS5D02G445700"/>
</dbReference>
<dbReference type="Pfam" id="PF03478">
    <property type="entry name" value="Beta-prop_KIB1-4"/>
    <property type="match status" value="2"/>
</dbReference>
<dbReference type="Gramene" id="TraesJAG5D03G03194470.1">
    <property type="protein sequence ID" value="TraesJAG5D03G03194470.1"/>
    <property type="gene ID" value="TraesJAG5D03G03194470"/>
</dbReference>
<dbReference type="Gramene" id="TraesMAC5D03G03196000.1">
    <property type="protein sequence ID" value="TraesMAC5D03G03196000.1"/>
    <property type="gene ID" value="TraesMAC5D03G03196000"/>
</dbReference>
<dbReference type="Gramene" id="TraesSTA5D03G03188180.1">
    <property type="protein sequence ID" value="TraesSTA5D03G03188180.1"/>
    <property type="gene ID" value="TraesSTA5D03G03188180"/>
</dbReference>
<evidence type="ECO:0000313" key="2">
    <source>
        <dbReference type="EnsemblPlants" id="TraesCS5D02G445700.1"/>
    </source>
</evidence>
<organism evidence="2">
    <name type="scientific">Triticum aestivum</name>
    <name type="common">Wheat</name>
    <dbReference type="NCBI Taxonomy" id="4565"/>
    <lineage>
        <taxon>Eukaryota</taxon>
        <taxon>Viridiplantae</taxon>
        <taxon>Streptophyta</taxon>
        <taxon>Embryophyta</taxon>
        <taxon>Tracheophyta</taxon>
        <taxon>Spermatophyta</taxon>
        <taxon>Magnoliopsida</taxon>
        <taxon>Liliopsida</taxon>
        <taxon>Poales</taxon>
        <taxon>Poaceae</taxon>
        <taxon>BOP clade</taxon>
        <taxon>Pooideae</taxon>
        <taxon>Triticodae</taxon>
        <taxon>Triticeae</taxon>
        <taxon>Triticinae</taxon>
        <taxon>Triticum</taxon>
    </lineage>
</organism>
<dbReference type="Gramene" id="TraesCAD_scaffold_083594_01G000100.1">
    <property type="protein sequence ID" value="TraesCAD_scaffold_083594_01G000100.1"/>
    <property type="gene ID" value="TraesCAD_scaffold_083594_01G000100"/>
</dbReference>
<protein>
    <recommendedName>
        <fullName evidence="1">KIB1-4 beta-propeller domain-containing protein</fullName>
    </recommendedName>
</protein>
<dbReference type="SUPFAM" id="SSF81383">
    <property type="entry name" value="F-box domain"/>
    <property type="match status" value="1"/>
</dbReference>
<reference evidence="2" key="2">
    <citation type="submission" date="2018-10" db="UniProtKB">
        <authorList>
            <consortium name="EnsemblPlants"/>
        </authorList>
    </citation>
    <scope>IDENTIFICATION</scope>
</reference>
<dbReference type="Gramene" id="TraesCS5D02G445700.1">
    <property type="protein sequence ID" value="TraesCS5D02G445700.1"/>
    <property type="gene ID" value="TraesCS5D02G445700"/>
</dbReference>
<keyword evidence="3" id="KW-1185">Reference proteome</keyword>
<dbReference type="Gramene" id="TraesCS5D03G0976100.1">
    <property type="protein sequence ID" value="TraesCS5D03G0976100.1.CDS"/>
    <property type="gene ID" value="TraesCS5D03G0976100"/>
</dbReference>
<name>A0A3B6MZE1_WHEAT</name>
<accession>A0A3B6MZE1</accession>
<dbReference type="Gramene" id="TraesLDM5D03G03202010.1">
    <property type="protein sequence ID" value="TraesLDM5D03G03202010.1"/>
    <property type="gene ID" value="TraesLDM5D03G03202010"/>
</dbReference>
<reference evidence="2" key="1">
    <citation type="submission" date="2018-08" db="EMBL/GenBank/DDBJ databases">
        <authorList>
            <person name="Rossello M."/>
        </authorList>
    </citation>
    <scope>NUCLEOTIDE SEQUENCE [LARGE SCALE GENOMIC DNA]</scope>
    <source>
        <strain evidence="2">cv. Chinese Spring</strain>
    </source>
</reference>
<dbReference type="Gramene" id="TraesWEE_scaffold_035968_01G000100.1">
    <property type="protein sequence ID" value="TraesWEE_scaffold_035968_01G000100.1"/>
    <property type="gene ID" value="TraesWEE_scaffold_035968_01G000100"/>
</dbReference>
<dbReference type="Gramene" id="TraesLAC5D03G03152920.1">
    <property type="protein sequence ID" value="TraesLAC5D03G03152920.1"/>
    <property type="gene ID" value="TraesLAC5D03G03152920"/>
</dbReference>
<dbReference type="PANTHER" id="PTHR33110:SF56">
    <property type="entry name" value="DUF295 DOMAIN-CONTAINING PROTEIN"/>
    <property type="match status" value="1"/>
</dbReference>
<sequence>MEPLTEVASQCGSGMAASLAPSRWADLPADLLIDISGRLRDVVDFVRFHAVCIPWRRAAPSLRTPAATHRHRTFLPWLLAMWDNLFVHLPLNFGCILALPTSSDRHGRDSFFLPDEPSTSDEMNWVVREDGAAVWAFTAHPRPTLTDLLTGAVTKLPRFSEVDADDDEIKWQMSDSRGIVYRDGTVFVYDFYSRVFRAAILRPGDTTWTTAERSLTLLEKGCHLSAAYHDGKILVCVRLNLWFILKPDFEGKGVAAGGELDMMSDARDGIKRHSYVFESRGELMWATVLAEQDWCSGRTGHDPTGAVSVTVHALERAYGGAKMRWMAMDGQSLSDRVLFLGSPTSFAMDDTPMGVGGCAFFFLRGFLLKYSFIECEAKLMDGLSPKWGSVKAHVWLQPPPPPIASMRDIRKRAKVSTKKKARKNNKQFSGLRAPQKLLDRMESFTEVASQSGSGVAATPASLVPPRWADLPADLLDDISGRLHDVADFVRFHAACIPWRRAAPSLRSPAATQRTFLPWPLAMWDDLLLHLPLNFGCISPTSSYRHGRDSLALPGVSSTRNENWVAREDGAAVWLFTAHPQPTLADLRTGAVIKLPRFSEDDHHGYEIKRRMENSCGIVYRDGTVFLYSFARSIFTAAILRPDDTAWTNAEKRVGLNQGCHLNAAYHDGKILVCIGMHFWFVLAPDFEGKGGAGGGKLQMRSDATDEMKRYSYVFKSRNELMWVTILVGQDWDNCGCMGHNPISAPMVTVHTFARANGGKKMRWMPRDGQSLKDRVLFLGSPLSFTGDATHLGVDGACAYFVFKGCMFRYNLINHEAKLMEQLSPKWGSGKVHVWLQPYPPAIAPIYEITKRAKASTKKEAKKYNRRFSGLNAPWIL</sequence>
<dbReference type="Gramene" id="TraesARI5D03G03150770.1">
    <property type="protein sequence ID" value="TraesARI5D03G03150770.1"/>
    <property type="gene ID" value="TraesARI5D03G03150770"/>
</dbReference>
<proteinExistence type="predicted"/>
<dbReference type="Gramene" id="TraesNOR5D03G03226600.1">
    <property type="protein sequence ID" value="TraesNOR5D03G03226600.1"/>
    <property type="gene ID" value="TraesNOR5D03G03226600"/>
</dbReference>
<dbReference type="InterPro" id="IPR036047">
    <property type="entry name" value="F-box-like_dom_sf"/>
</dbReference>
<dbReference type="InterPro" id="IPR005174">
    <property type="entry name" value="KIB1-4_b-propeller"/>
</dbReference>
<dbReference type="OMA" id="CARVAYD"/>
<evidence type="ECO:0000313" key="3">
    <source>
        <dbReference type="Proteomes" id="UP000019116"/>
    </source>
</evidence>
<dbReference type="Proteomes" id="UP000019116">
    <property type="component" value="Chromosome 5D"/>
</dbReference>
<dbReference type="Gramene" id="TraesSYM5D03G03138010.1">
    <property type="protein sequence ID" value="TraesSYM5D03G03138010.1"/>
    <property type="gene ID" value="TraesSYM5D03G03138010"/>
</dbReference>
<dbReference type="AlphaFoldDB" id="A0A3B6MZE1"/>
<dbReference type="Gene3D" id="1.20.1280.50">
    <property type="match status" value="1"/>
</dbReference>
<feature type="domain" description="KIB1-4 beta-propeller" evidence="1">
    <location>
        <begin position="124"/>
        <end position="359"/>
    </location>
</feature>
<dbReference type="Gramene" id="TraesJUL5D03G03222270.1">
    <property type="protein sequence ID" value="TraesJUL5D03G03222270.1"/>
    <property type="gene ID" value="TraesJUL5D03G03222270"/>
</dbReference>
<feature type="domain" description="KIB1-4 beta-propeller" evidence="1">
    <location>
        <begin position="558"/>
        <end position="801"/>
    </location>
</feature>
<dbReference type="Gramene" id="TraesCLE_scaffold_080185_01G000100.1">
    <property type="protein sequence ID" value="TraesCLE_scaffold_080185_01G000100.1"/>
    <property type="gene ID" value="TraesCLE_scaffold_080185_01G000100"/>
</dbReference>
<evidence type="ECO:0000259" key="1">
    <source>
        <dbReference type="Pfam" id="PF03478"/>
    </source>
</evidence>